<dbReference type="InterPro" id="IPR029058">
    <property type="entry name" value="AB_hydrolase_fold"/>
</dbReference>
<dbReference type="InterPro" id="IPR002921">
    <property type="entry name" value="Fungal_lipase-type"/>
</dbReference>
<dbReference type="Gene3D" id="3.40.50.1820">
    <property type="entry name" value="alpha/beta hydrolase"/>
    <property type="match status" value="1"/>
</dbReference>
<sequence length="584" mass="67206">MAMKEELIKNAYSEAITAHRSPDKPFLKKSSTGSSEVIFSFRGSWAVKDWYSDKSQRPFGEKKINLKLFPSLRSIGNEEAADVNQAFEERFQLILENPKLKDKVQKAAKDKKQVVFTGHSSGGPIAILATIWFLEEHRKGNIIFSTLPLCLTFGSPLVGSHIFSHALRRENWSGNFIHFVSKYDLIPRVFLASLSANKQKFEKILNFLSQRSKQVPLHLAQDAQDIFTEVMTNALTLTSHVACKLMESTNLLLETVTNFIELSPYRPFGTYVFLNVGGNPVTSDNFNAVLQLLFYSCQPSSDDEVLEIAKRSLGDHHGYESELPNSFRGHNYSSDKSYAYEIDMLNKAADAFGLSTSGRLCLLVAGESEEQKKRNQEKVKSKVTDMERALKEIEHYKNVCELEKVGLYDSFKLQKDQKDFKANVKRLELTGIWDEIIELLKGYKLPDEFEGQRQWIDLGTQYRRLVEPLDIANYYRHLKNEDTGPYMTKGRPRRYRYQQQWREHEKKMEKGSSGESCFWADVEELFCQGNEKDVAKKIQKQVLQWEKEGEIGNDVFLHNSTFVQWWNSLDSEIKLNDIQPLIHG</sequence>
<evidence type="ECO:0000256" key="6">
    <source>
        <dbReference type="ARBA" id="ARBA00023242"/>
    </source>
</evidence>
<keyword evidence="3" id="KW-0963">Cytoplasm</keyword>
<gene>
    <name evidence="9" type="primary">PanEDS1</name>
    <name evidence="9" type="ORF">PanWU01x14_365740</name>
</gene>
<dbReference type="GO" id="GO:0005737">
    <property type="term" value="C:cytoplasm"/>
    <property type="evidence" value="ECO:0007669"/>
    <property type="project" value="UniProtKB-SubCell"/>
</dbReference>
<dbReference type="OrthoDB" id="426718at2759"/>
<dbReference type="Pfam" id="PF18117">
    <property type="entry name" value="EDS1_EP"/>
    <property type="match status" value="1"/>
</dbReference>
<proteinExistence type="predicted"/>
<evidence type="ECO:0000256" key="1">
    <source>
        <dbReference type="ARBA" id="ARBA00004123"/>
    </source>
</evidence>
<dbReference type="PANTHER" id="PTHR47090:SF2">
    <property type="entry name" value="PROTEIN EDS1-RELATED"/>
    <property type="match status" value="1"/>
</dbReference>
<keyword evidence="10" id="KW-1185">Reference proteome</keyword>
<dbReference type="GO" id="GO:0005634">
    <property type="term" value="C:nucleus"/>
    <property type="evidence" value="ECO:0007669"/>
    <property type="project" value="UniProtKB-SubCell"/>
</dbReference>
<name>A0A2P5A5V0_PARAD</name>
<comment type="caution">
    <text evidence="9">The sequence shown here is derived from an EMBL/GenBank/DDBJ whole genome shotgun (WGS) entry which is preliminary data.</text>
</comment>
<accession>A0A2P5A5V0</accession>
<evidence type="ECO:0000256" key="2">
    <source>
        <dbReference type="ARBA" id="ARBA00004496"/>
    </source>
</evidence>
<reference evidence="10" key="1">
    <citation type="submission" date="2016-06" db="EMBL/GenBank/DDBJ databases">
        <title>Parallel loss of symbiosis genes in relatives of nitrogen-fixing non-legume Parasponia.</title>
        <authorList>
            <person name="Van Velzen R."/>
            <person name="Holmer R."/>
            <person name="Bu F."/>
            <person name="Rutten L."/>
            <person name="Van Zeijl A."/>
            <person name="Liu W."/>
            <person name="Santuari L."/>
            <person name="Cao Q."/>
            <person name="Sharma T."/>
            <person name="Shen D."/>
            <person name="Roswanjaya Y."/>
            <person name="Wardhani T."/>
            <person name="Kalhor M.S."/>
            <person name="Jansen J."/>
            <person name="Van den Hoogen J."/>
            <person name="Gungor B."/>
            <person name="Hartog M."/>
            <person name="Hontelez J."/>
            <person name="Verver J."/>
            <person name="Yang W.-C."/>
            <person name="Schijlen E."/>
            <person name="Repin R."/>
            <person name="Schilthuizen M."/>
            <person name="Schranz E."/>
            <person name="Heidstra R."/>
            <person name="Miyata K."/>
            <person name="Fedorova E."/>
            <person name="Kohlen W."/>
            <person name="Bisseling T."/>
            <person name="Smit S."/>
            <person name="Geurts R."/>
        </authorList>
    </citation>
    <scope>NUCLEOTIDE SEQUENCE [LARGE SCALE GENOMIC DNA]</scope>
    <source>
        <strain evidence="10">cv. WU1-14</strain>
    </source>
</reference>
<protein>
    <submittedName>
        <fullName evidence="9">Alpha/beta-hydrolase</fullName>
    </submittedName>
</protein>
<keyword evidence="5" id="KW-0611">Plant defense</keyword>
<evidence type="ECO:0000256" key="3">
    <source>
        <dbReference type="ARBA" id="ARBA00022490"/>
    </source>
</evidence>
<dbReference type="InterPro" id="IPR044214">
    <property type="entry name" value="EDS1-like"/>
</dbReference>
<dbReference type="GO" id="GO:0006629">
    <property type="term" value="P:lipid metabolic process"/>
    <property type="evidence" value="ECO:0007669"/>
    <property type="project" value="InterPro"/>
</dbReference>
<dbReference type="ESTHER" id="parad-a0a2p5a5v0">
    <property type="family name" value="Plant_lipase_EDS1-like"/>
</dbReference>
<dbReference type="PANTHER" id="PTHR47090">
    <property type="entry name" value="PROTEIN EDS1-RELATED"/>
    <property type="match status" value="1"/>
</dbReference>
<dbReference type="Proteomes" id="UP000237105">
    <property type="component" value="Unassembled WGS sequence"/>
</dbReference>
<dbReference type="InterPro" id="IPR041266">
    <property type="entry name" value="EDS1_EP"/>
</dbReference>
<evidence type="ECO:0000259" key="7">
    <source>
        <dbReference type="Pfam" id="PF01764"/>
    </source>
</evidence>
<dbReference type="GO" id="GO:0016787">
    <property type="term" value="F:hydrolase activity"/>
    <property type="evidence" value="ECO:0007669"/>
    <property type="project" value="UniProtKB-KW"/>
</dbReference>
<dbReference type="SUPFAM" id="SSF53474">
    <property type="entry name" value="alpha/beta-Hydrolases"/>
    <property type="match status" value="1"/>
</dbReference>
<keyword evidence="6" id="KW-0539">Nucleus</keyword>
<organism evidence="9 10">
    <name type="scientific">Parasponia andersonii</name>
    <name type="common">Sponia andersonii</name>
    <dbReference type="NCBI Taxonomy" id="3476"/>
    <lineage>
        <taxon>Eukaryota</taxon>
        <taxon>Viridiplantae</taxon>
        <taxon>Streptophyta</taxon>
        <taxon>Embryophyta</taxon>
        <taxon>Tracheophyta</taxon>
        <taxon>Spermatophyta</taxon>
        <taxon>Magnoliopsida</taxon>
        <taxon>eudicotyledons</taxon>
        <taxon>Gunneridae</taxon>
        <taxon>Pentapetalae</taxon>
        <taxon>rosids</taxon>
        <taxon>fabids</taxon>
        <taxon>Rosales</taxon>
        <taxon>Cannabaceae</taxon>
        <taxon>Parasponia</taxon>
    </lineage>
</organism>
<evidence type="ECO:0000256" key="4">
    <source>
        <dbReference type="ARBA" id="ARBA00022801"/>
    </source>
</evidence>
<comment type="subcellular location">
    <subcellularLocation>
        <location evidence="2">Cytoplasm</location>
    </subcellularLocation>
    <subcellularLocation>
        <location evidence="1">Nucleus</location>
    </subcellularLocation>
</comment>
<evidence type="ECO:0000259" key="8">
    <source>
        <dbReference type="Pfam" id="PF18117"/>
    </source>
</evidence>
<feature type="domain" description="Fungal lipase-type" evidence="7">
    <location>
        <begin position="39"/>
        <end position="191"/>
    </location>
</feature>
<evidence type="ECO:0000313" key="9">
    <source>
        <dbReference type="EMBL" id="PON31923.1"/>
    </source>
</evidence>
<feature type="domain" description="EDS1 EP" evidence="8">
    <location>
        <begin position="391"/>
        <end position="573"/>
    </location>
</feature>
<evidence type="ECO:0000256" key="5">
    <source>
        <dbReference type="ARBA" id="ARBA00022821"/>
    </source>
</evidence>
<dbReference type="AlphaFoldDB" id="A0A2P5A5V0"/>
<dbReference type="Pfam" id="PF01764">
    <property type="entry name" value="Lipase_3"/>
    <property type="match status" value="1"/>
</dbReference>
<dbReference type="STRING" id="3476.A0A2P5A5V0"/>
<dbReference type="GO" id="GO:0006952">
    <property type="term" value="P:defense response"/>
    <property type="evidence" value="ECO:0007669"/>
    <property type="project" value="UniProtKB-KW"/>
</dbReference>
<evidence type="ECO:0000313" key="10">
    <source>
        <dbReference type="Proteomes" id="UP000237105"/>
    </source>
</evidence>
<dbReference type="EMBL" id="JXTB01000899">
    <property type="protein sequence ID" value="PON31923.1"/>
    <property type="molecule type" value="Genomic_DNA"/>
</dbReference>
<keyword evidence="4 9" id="KW-0378">Hydrolase</keyword>